<keyword evidence="4" id="KW-1185">Reference proteome</keyword>
<feature type="region of interest" description="Disordered" evidence="1">
    <location>
        <begin position="595"/>
        <end position="640"/>
    </location>
</feature>
<organism evidence="3 4">
    <name type="scientific">Helobdella robusta</name>
    <name type="common">Californian leech</name>
    <dbReference type="NCBI Taxonomy" id="6412"/>
    <lineage>
        <taxon>Eukaryota</taxon>
        <taxon>Metazoa</taxon>
        <taxon>Spiralia</taxon>
        <taxon>Lophotrochozoa</taxon>
        <taxon>Annelida</taxon>
        <taxon>Clitellata</taxon>
        <taxon>Hirudinea</taxon>
        <taxon>Rhynchobdellida</taxon>
        <taxon>Glossiphoniidae</taxon>
        <taxon>Helobdella</taxon>
    </lineage>
</organism>
<evidence type="ECO:0000256" key="1">
    <source>
        <dbReference type="SAM" id="MobiDB-lite"/>
    </source>
</evidence>
<dbReference type="HOGENOM" id="CLU_427795_0_0_1"/>
<dbReference type="InterPro" id="IPR022048">
    <property type="entry name" value="Envelope_fusion-like"/>
</dbReference>
<reference evidence="4" key="1">
    <citation type="submission" date="2012-12" db="EMBL/GenBank/DDBJ databases">
        <authorList>
            <person name="Hellsten U."/>
            <person name="Grimwood J."/>
            <person name="Chapman J.A."/>
            <person name="Shapiro H."/>
            <person name="Aerts A."/>
            <person name="Otillar R.P."/>
            <person name="Terry A.Y."/>
            <person name="Boore J.L."/>
            <person name="Simakov O."/>
            <person name="Marletaz F."/>
            <person name="Cho S.-J."/>
            <person name="Edsinger-Gonzales E."/>
            <person name="Havlak P."/>
            <person name="Kuo D.-H."/>
            <person name="Larsson T."/>
            <person name="Lv J."/>
            <person name="Arendt D."/>
            <person name="Savage R."/>
            <person name="Osoegawa K."/>
            <person name="de Jong P."/>
            <person name="Lindberg D.R."/>
            <person name="Seaver E.C."/>
            <person name="Weisblat D.A."/>
            <person name="Putnam N.H."/>
            <person name="Grigoriev I.V."/>
            <person name="Rokhsar D.S."/>
        </authorList>
    </citation>
    <scope>NUCLEOTIDE SEQUENCE</scope>
</reference>
<reference evidence="2 4" key="2">
    <citation type="journal article" date="2013" name="Nature">
        <title>Insights into bilaterian evolution from three spiralian genomes.</title>
        <authorList>
            <person name="Simakov O."/>
            <person name="Marletaz F."/>
            <person name="Cho S.J."/>
            <person name="Edsinger-Gonzales E."/>
            <person name="Havlak P."/>
            <person name="Hellsten U."/>
            <person name="Kuo D.H."/>
            <person name="Larsson T."/>
            <person name="Lv J."/>
            <person name="Arendt D."/>
            <person name="Savage R."/>
            <person name="Osoegawa K."/>
            <person name="de Jong P."/>
            <person name="Grimwood J."/>
            <person name="Chapman J.A."/>
            <person name="Shapiro H."/>
            <person name="Aerts A."/>
            <person name="Otillar R.P."/>
            <person name="Terry A.Y."/>
            <person name="Boore J.L."/>
            <person name="Grigoriev I.V."/>
            <person name="Lindberg D.R."/>
            <person name="Seaver E.C."/>
            <person name="Weisblat D.A."/>
            <person name="Putnam N.H."/>
            <person name="Rokhsar D.S."/>
        </authorList>
    </citation>
    <scope>NUCLEOTIDE SEQUENCE</scope>
</reference>
<evidence type="ECO:0000313" key="2">
    <source>
        <dbReference type="EMBL" id="ESO00191.1"/>
    </source>
</evidence>
<name>T1FA15_HELRO</name>
<dbReference type="OrthoDB" id="115435at2759"/>
<dbReference type="Proteomes" id="UP000015101">
    <property type="component" value="Unassembled WGS sequence"/>
</dbReference>
<sequence>MNRFIDIAYSSQLKHNLNIDPYVQMLVKRLQIIQEKTKQNVINNQIKSKAFFDRGKSPINFVEGSKVWLLNRRRRVGENPKFYQKYVGPFIVEKNEGYNRYLLKDISTDKPFKYTVNGNSLKKFCDVDQDKNDKQQSAVDLTTRIIKKVINKTVLKPVKYLVKHTNNEEEWLDKHLVPQSLINDYHFSKHYHFRIILLLIGIANAYDDKEFLEHGVKFHTLGQFHVLTNFVKDFRYILPNEKKVTKFIQRRGLLNVVGKISKYLFGTTAEKDYEKLMNYVEQNALFDKEGKLLLKKNNEEFLAINKITNDRIDQLYEALQFQQSQSTHLYDELILLKHALFNSKKDYLDPYFVSPSQLREFLTNVSSNWMILSSNMQILDLHIDRYYRFPNTSTITRVGADIYLFIHIPLTDYVDRFTLYKVLSFPIPIPNSMHSSEIINLPKFIAVSKKNDYYMTFDKRPEILNFQFKLDDTLVKITDNSCVNLIFFNKIDQIQLECEIIVHNVKPPPKIISLNDNKLLMINVNEYLETKTHKNTTDVFIVPQRETLTKARPMCRHSEHRREILNKYSIHHDWYAKYYRRGTLSYIRRCSIKQGGKNNRRHTRDYTTYEKRREEEQKTHTSLLERRDETGRTQQNSRNR</sequence>
<evidence type="ECO:0000313" key="4">
    <source>
        <dbReference type="Proteomes" id="UP000015101"/>
    </source>
</evidence>
<gene>
    <name evidence="3" type="primary">20205664</name>
    <name evidence="2" type="ORF">HELRODRAFT_176025</name>
</gene>
<dbReference type="KEGG" id="hro:HELRODRAFT_176025"/>
<dbReference type="GeneID" id="20205664"/>
<dbReference type="EMBL" id="KB096983">
    <property type="protein sequence ID" value="ESO00191.1"/>
    <property type="molecule type" value="Genomic_DNA"/>
</dbReference>
<feature type="compositionally biased region" description="Basic and acidic residues" evidence="1">
    <location>
        <begin position="604"/>
        <end position="631"/>
    </location>
</feature>
<reference evidence="3" key="3">
    <citation type="submission" date="2015-06" db="UniProtKB">
        <authorList>
            <consortium name="EnsemblMetazoa"/>
        </authorList>
    </citation>
    <scope>IDENTIFICATION</scope>
</reference>
<dbReference type="EMBL" id="AMQM01005519">
    <property type="status" value="NOT_ANNOTATED_CDS"/>
    <property type="molecule type" value="Genomic_DNA"/>
</dbReference>
<accession>T1FA15</accession>
<evidence type="ECO:0000313" key="3">
    <source>
        <dbReference type="EnsemblMetazoa" id="HelroP176025"/>
    </source>
</evidence>
<proteinExistence type="predicted"/>
<dbReference type="RefSeq" id="XP_009021625.1">
    <property type="nucleotide sequence ID" value="XM_009023377.1"/>
</dbReference>
<dbReference type="Pfam" id="PF12259">
    <property type="entry name" value="Baculo_F"/>
    <property type="match status" value="1"/>
</dbReference>
<dbReference type="EnsemblMetazoa" id="HelroT176025">
    <property type="protein sequence ID" value="HelroP176025"/>
    <property type="gene ID" value="HelroG176025"/>
</dbReference>
<dbReference type="STRING" id="6412.T1FA15"/>
<protein>
    <submittedName>
        <fullName evidence="2 3">Uncharacterized protein</fullName>
    </submittedName>
</protein>
<dbReference type="AlphaFoldDB" id="T1FA15"/>
<dbReference type="CTD" id="20205664"/>
<dbReference type="InParanoid" id="T1FA15"/>